<evidence type="ECO:0000256" key="3">
    <source>
        <dbReference type="ARBA" id="ARBA00022703"/>
    </source>
</evidence>
<evidence type="ECO:0000313" key="8">
    <source>
        <dbReference type="Proteomes" id="UP000000689"/>
    </source>
</evidence>
<dbReference type="GO" id="GO:0004198">
    <property type="term" value="F:calcium-dependent cysteine-type endopeptidase activity"/>
    <property type="evidence" value="ECO:0007669"/>
    <property type="project" value="EnsemblFungi"/>
</dbReference>
<evidence type="ECO:0000259" key="6">
    <source>
        <dbReference type="Pfam" id="PF00656"/>
    </source>
</evidence>
<proteinExistence type="inferred from homology"/>
<dbReference type="GO" id="GO:0006515">
    <property type="term" value="P:protein quality control for misfolded or incompletely synthesized proteins"/>
    <property type="evidence" value="ECO:0007669"/>
    <property type="project" value="EnsemblFungi"/>
</dbReference>
<keyword evidence="4" id="KW-0645">Protease</keyword>
<dbReference type="Proteomes" id="UP000000689">
    <property type="component" value="Chromosome 5"/>
</dbReference>
<reference evidence="7 8" key="1">
    <citation type="journal article" date="2011" name="Proc. Natl. Acad. Sci. U.S.A.">
        <title>Evolutionary erosion of yeast sex chromosomes by mating-type switching accidents.</title>
        <authorList>
            <person name="Gordon J.L."/>
            <person name="Armisen D."/>
            <person name="Proux-Wera E."/>
            <person name="Oheigeartaigh S.S."/>
            <person name="Byrne K.P."/>
            <person name="Wolfe K.H."/>
        </authorList>
    </citation>
    <scope>NUCLEOTIDE SEQUENCE [LARGE SCALE GENOMIC DNA]</scope>
    <source>
        <strain evidence="8">ATCC 10597 / BCRC 20456 / CBS 421 / NBRC 0211 / NRRL Y-12639</strain>
    </source>
</reference>
<dbReference type="AlphaFoldDB" id="G0WBE4"/>
<evidence type="ECO:0000256" key="1">
    <source>
        <dbReference type="ARBA" id="ARBA00009005"/>
    </source>
</evidence>
<feature type="domain" description="Peptidase C14 caspase" evidence="6">
    <location>
        <begin position="74"/>
        <end position="360"/>
    </location>
</feature>
<dbReference type="GeneID" id="11498954"/>
<evidence type="ECO:0000256" key="4">
    <source>
        <dbReference type="ARBA" id="ARBA00022807"/>
    </source>
</evidence>
<dbReference type="eggNOG" id="KOG1546">
    <property type="taxonomic scope" value="Eukaryota"/>
</dbReference>
<keyword evidence="4" id="KW-0378">Hydrolase</keyword>
<keyword evidence="8" id="KW-1185">Reference proteome</keyword>
<gene>
    <name evidence="7" type="primary">NDAI0E02470</name>
    <name evidence="7" type="ordered locus">NDAI_0E02470</name>
</gene>
<dbReference type="InterPro" id="IPR029030">
    <property type="entry name" value="Caspase-like_dom_sf"/>
</dbReference>
<protein>
    <recommendedName>
        <fullName evidence="2">Metacaspase-1</fullName>
    </recommendedName>
</protein>
<keyword evidence="3" id="KW-0053">Apoptosis</keyword>
<evidence type="ECO:0000256" key="5">
    <source>
        <dbReference type="ARBA" id="ARBA00023145"/>
    </source>
</evidence>
<dbReference type="PANTHER" id="PTHR48104">
    <property type="entry name" value="METACASPASE-4"/>
    <property type="match status" value="1"/>
</dbReference>
<dbReference type="InterPro" id="IPR050452">
    <property type="entry name" value="Metacaspase"/>
</dbReference>
<dbReference type="GO" id="GO:0005634">
    <property type="term" value="C:nucleus"/>
    <property type="evidence" value="ECO:0007669"/>
    <property type="project" value="EnsemblFungi"/>
</dbReference>
<dbReference type="SUPFAM" id="SSF52129">
    <property type="entry name" value="Caspase-like"/>
    <property type="match status" value="1"/>
</dbReference>
<organism evidence="7 8">
    <name type="scientific">Naumovozyma dairenensis (strain ATCC 10597 / BCRC 20456 / CBS 421 / NBRC 0211 / NRRL Y-12639)</name>
    <name type="common">Saccharomyces dairenensis</name>
    <dbReference type="NCBI Taxonomy" id="1071378"/>
    <lineage>
        <taxon>Eukaryota</taxon>
        <taxon>Fungi</taxon>
        <taxon>Dikarya</taxon>
        <taxon>Ascomycota</taxon>
        <taxon>Saccharomycotina</taxon>
        <taxon>Saccharomycetes</taxon>
        <taxon>Saccharomycetales</taxon>
        <taxon>Saccharomycetaceae</taxon>
        <taxon>Naumovozyma</taxon>
    </lineage>
</organism>
<dbReference type="GO" id="GO:0005829">
    <property type="term" value="C:cytosol"/>
    <property type="evidence" value="ECO:0007669"/>
    <property type="project" value="EnsemblFungi"/>
</dbReference>
<dbReference type="HOGENOM" id="CLU_029389_3_1_1"/>
<keyword evidence="4" id="KW-0788">Thiol protease</keyword>
<evidence type="ECO:0000256" key="2">
    <source>
        <dbReference type="ARBA" id="ARBA00016994"/>
    </source>
</evidence>
<keyword evidence="5" id="KW-0865">Zymogen</keyword>
<accession>G0WBE4</accession>
<dbReference type="OMA" id="MHRIMVT"/>
<dbReference type="Gene3D" id="3.40.50.12660">
    <property type="match status" value="1"/>
</dbReference>
<comment type="similarity">
    <text evidence="1">Belongs to the peptidase C14B family.</text>
</comment>
<dbReference type="EMBL" id="HE580271">
    <property type="protein sequence ID" value="CCD25064.1"/>
    <property type="molecule type" value="Genomic_DNA"/>
</dbReference>
<dbReference type="KEGG" id="ndi:NDAI_0E02470"/>
<dbReference type="RefSeq" id="XP_003670307.1">
    <property type="nucleotide sequence ID" value="XM_003670259.1"/>
</dbReference>
<name>G0WBE4_NAUDC</name>
<dbReference type="InterPro" id="IPR011600">
    <property type="entry name" value="Pept_C14_caspase"/>
</dbReference>
<dbReference type="OrthoDB" id="3223806at2759"/>
<dbReference type="Pfam" id="PF00656">
    <property type="entry name" value="Peptidase_C14"/>
    <property type="match status" value="1"/>
</dbReference>
<dbReference type="PANTHER" id="PTHR48104:SF30">
    <property type="entry name" value="METACASPASE-1"/>
    <property type="match status" value="1"/>
</dbReference>
<evidence type="ECO:0000313" key="7">
    <source>
        <dbReference type="EMBL" id="CCD25064.1"/>
    </source>
</evidence>
<dbReference type="GO" id="GO:0006915">
    <property type="term" value="P:apoptotic process"/>
    <property type="evidence" value="ECO:0007669"/>
    <property type="project" value="UniProtKB-KW"/>
</dbReference>
<sequence>MYSNGQQYNYAYDPNQYQYQQPMYNAPPPPPQQYYQYEPDPIYQSYSSDPYYGTQVAYEAYPPPPQESSYSYGKRKALLIGINYFGSRNQLSGCINDTQNMYNFLVQRYGYSPDDIVRLTDDQANPVCVPTRYNMLRAMSWLVKDVQPGDHLFLHYSGHGGQTPDLDGDEEDGMDDVIYPVDFETQGFIVDDLMHDIMVRPLMQGVTFTALFDSCHSGTVLDLPFTYSTKGVIKEPNMWKNIGSSGLGAAMAYATGNTSDLLGSLRSIGNTVGGGNNGYDRQRVIQMKFSPADIIMLSGSKDNQTSADTFEDGQNIGAMSHAFIKVMSYQPQQSYLSLLQNIRAELMNKYSQRPQLSTSHPIDINAAFNI</sequence>